<dbReference type="Proteomes" id="UP001142055">
    <property type="component" value="Chromosome 2"/>
</dbReference>
<comment type="caution">
    <text evidence="4">The sequence shown here is derived from an EMBL/GenBank/DDBJ whole genome shotgun (WGS) entry which is preliminary data.</text>
</comment>
<dbReference type="AlphaFoldDB" id="A0A9Q0M8C2"/>
<evidence type="ECO:0000313" key="4">
    <source>
        <dbReference type="EMBL" id="KAJ6220543.1"/>
    </source>
</evidence>
<name>A0A9Q0M8C2_BLOTA</name>
<proteinExistence type="predicted"/>
<feature type="domain" description="Anillin homology" evidence="3">
    <location>
        <begin position="253"/>
        <end position="361"/>
    </location>
</feature>
<evidence type="ECO:0000313" key="5">
    <source>
        <dbReference type="Proteomes" id="UP001142055"/>
    </source>
</evidence>
<dbReference type="InterPro" id="IPR012966">
    <property type="entry name" value="AHD"/>
</dbReference>
<feature type="coiled-coil region" evidence="1">
    <location>
        <begin position="93"/>
        <end position="120"/>
    </location>
</feature>
<sequence>MDIIDVSLQTEIKDHSNVKSSSIVTNSNRFNPILLDTAKFLNNNLSFSTKLDKNIDSINSKNEPKKLNTFIQPIASQTKSDKQISENKSKTFINCVQAQIDKIESNKNDQKQTKNDLKQQPLSQHISPLLNNSSNPHQNFQNKSKVSAKPTMCEFSKKYYDLQQFDLKQKKISYAIQKYFENFKNLSSKEKRIFQNELMHANMCLRLVGLRREIVETESSHSQTQTHKPKTNIDINKGCLVIRQIVIPLRRSKFTINGIFEQLEPSFQIKVEIYQMDLTTMQATLMKPIYKSLWNKTKPNNWWKCTKKLKSALSKQNQLEVVPNNTYNFEIRSVQKIETDKLAIVGSAFKLVGSFILDRNNWQTSPQILGQFDCTWGVIDDRIAIDCNVSIDYGPEIKVDKPMALSITLRSLHSTTSINVDQLTFKKSELKFNRGNMLIYDRWMQWKSKRQMIKLDFANCINSLVESNFMKKFREQNNVICLVFGVPIKSQSKQSFENSFTLEDFGTNQHDFKLFVHFSFF</sequence>
<keyword evidence="1" id="KW-0175">Coiled coil</keyword>
<evidence type="ECO:0000256" key="1">
    <source>
        <dbReference type="SAM" id="Coils"/>
    </source>
</evidence>
<keyword evidence="5" id="KW-1185">Reference proteome</keyword>
<feature type="region of interest" description="Disordered" evidence="2">
    <location>
        <begin position="126"/>
        <end position="147"/>
    </location>
</feature>
<accession>A0A9Q0M8C2</accession>
<reference evidence="4" key="1">
    <citation type="submission" date="2022-12" db="EMBL/GenBank/DDBJ databases">
        <title>Genome assemblies of Blomia tropicalis.</title>
        <authorList>
            <person name="Cui Y."/>
        </authorList>
    </citation>
    <scope>NUCLEOTIDE SEQUENCE</scope>
    <source>
        <tissue evidence="4">Adult mites</tissue>
    </source>
</reference>
<feature type="compositionally biased region" description="Polar residues" evidence="2">
    <location>
        <begin position="126"/>
        <end position="145"/>
    </location>
</feature>
<gene>
    <name evidence="4" type="ORF">RDWZM_006355</name>
</gene>
<evidence type="ECO:0000256" key="2">
    <source>
        <dbReference type="SAM" id="MobiDB-lite"/>
    </source>
</evidence>
<dbReference type="Pfam" id="PF08174">
    <property type="entry name" value="Anillin"/>
    <property type="match status" value="1"/>
</dbReference>
<organism evidence="4 5">
    <name type="scientific">Blomia tropicalis</name>
    <name type="common">Mite</name>
    <dbReference type="NCBI Taxonomy" id="40697"/>
    <lineage>
        <taxon>Eukaryota</taxon>
        <taxon>Metazoa</taxon>
        <taxon>Ecdysozoa</taxon>
        <taxon>Arthropoda</taxon>
        <taxon>Chelicerata</taxon>
        <taxon>Arachnida</taxon>
        <taxon>Acari</taxon>
        <taxon>Acariformes</taxon>
        <taxon>Sarcoptiformes</taxon>
        <taxon>Astigmata</taxon>
        <taxon>Glycyphagoidea</taxon>
        <taxon>Echimyopodidae</taxon>
        <taxon>Blomia</taxon>
    </lineage>
</organism>
<dbReference type="EMBL" id="JAPWDV010000002">
    <property type="protein sequence ID" value="KAJ6220543.1"/>
    <property type="molecule type" value="Genomic_DNA"/>
</dbReference>
<evidence type="ECO:0000259" key="3">
    <source>
        <dbReference type="Pfam" id="PF08174"/>
    </source>
</evidence>
<protein>
    <recommendedName>
        <fullName evidence="3">Anillin homology domain-containing protein</fullName>
    </recommendedName>
</protein>